<gene>
    <name evidence="2" type="ORF">EFL26_16805</name>
</gene>
<name>A0A3N0GKS6_9ACTN</name>
<sequence length="106" mass="11577">MSDATYVTGLIGKLEPFDDKPRAEHVLKVPEAHVVAFEFAAGQELHEHQAHHPVLIQALAGHLRLTHDAGEVELRPGDLLHLPAMLRHSVAAVEDSTLTVTMLLTP</sequence>
<dbReference type="PANTHER" id="PTHR37694">
    <property type="entry name" value="SLR8022 PROTEIN"/>
    <property type="match status" value="1"/>
</dbReference>
<dbReference type="Gene3D" id="2.60.120.10">
    <property type="entry name" value="Jelly Rolls"/>
    <property type="match status" value="1"/>
</dbReference>
<feature type="domain" description="Cupin type-2" evidence="1">
    <location>
        <begin position="39"/>
        <end position="102"/>
    </location>
</feature>
<dbReference type="CDD" id="cd02230">
    <property type="entry name" value="cupin_HP0902-like"/>
    <property type="match status" value="1"/>
</dbReference>
<dbReference type="InterPro" id="IPR011051">
    <property type="entry name" value="RmlC_Cupin_sf"/>
</dbReference>
<dbReference type="InterPro" id="IPR014710">
    <property type="entry name" value="RmlC-like_jellyroll"/>
</dbReference>
<dbReference type="Proteomes" id="UP000279994">
    <property type="component" value="Unassembled WGS sequence"/>
</dbReference>
<reference evidence="2 3" key="1">
    <citation type="submission" date="2018-11" db="EMBL/GenBank/DDBJ databases">
        <authorList>
            <person name="Li F."/>
        </authorList>
    </citation>
    <scope>NUCLEOTIDE SEQUENCE [LARGE SCALE GENOMIC DNA]</scope>
    <source>
        <strain evidence="2 3">Gsoil 818</strain>
    </source>
</reference>
<proteinExistence type="predicted"/>
<protein>
    <submittedName>
        <fullName evidence="2">Cupin domain-containing protein</fullName>
    </submittedName>
</protein>
<dbReference type="RefSeq" id="WP_123224058.1">
    <property type="nucleotide sequence ID" value="NZ_RJSF01000043.1"/>
</dbReference>
<dbReference type="Pfam" id="PF07883">
    <property type="entry name" value="Cupin_2"/>
    <property type="match status" value="1"/>
</dbReference>
<accession>A0A3N0GKS6</accession>
<evidence type="ECO:0000313" key="3">
    <source>
        <dbReference type="Proteomes" id="UP000279994"/>
    </source>
</evidence>
<comment type="caution">
    <text evidence="2">The sequence shown here is derived from an EMBL/GenBank/DDBJ whole genome shotgun (WGS) entry which is preliminary data.</text>
</comment>
<organism evidence="2 3">
    <name type="scientific">Nocardioides pocheonensis</name>
    <dbReference type="NCBI Taxonomy" id="661485"/>
    <lineage>
        <taxon>Bacteria</taxon>
        <taxon>Bacillati</taxon>
        <taxon>Actinomycetota</taxon>
        <taxon>Actinomycetes</taxon>
        <taxon>Propionibacteriales</taxon>
        <taxon>Nocardioidaceae</taxon>
        <taxon>Nocardioides</taxon>
    </lineage>
</organism>
<dbReference type="OrthoDB" id="1121052at2"/>
<dbReference type="SUPFAM" id="SSF51182">
    <property type="entry name" value="RmlC-like cupins"/>
    <property type="match status" value="1"/>
</dbReference>
<evidence type="ECO:0000313" key="2">
    <source>
        <dbReference type="EMBL" id="RNM13084.1"/>
    </source>
</evidence>
<evidence type="ECO:0000259" key="1">
    <source>
        <dbReference type="Pfam" id="PF07883"/>
    </source>
</evidence>
<dbReference type="EMBL" id="RJSF01000043">
    <property type="protein sequence ID" value="RNM13084.1"/>
    <property type="molecule type" value="Genomic_DNA"/>
</dbReference>
<keyword evidence="3" id="KW-1185">Reference proteome</keyword>
<dbReference type="InterPro" id="IPR013096">
    <property type="entry name" value="Cupin_2"/>
</dbReference>
<dbReference type="PANTHER" id="PTHR37694:SF1">
    <property type="entry name" value="SLR8022 PROTEIN"/>
    <property type="match status" value="1"/>
</dbReference>
<dbReference type="AlphaFoldDB" id="A0A3N0GKS6"/>